<dbReference type="AlphaFoldDB" id="A0A1F5MGV4"/>
<dbReference type="Gene3D" id="1.10.1510.10">
    <property type="entry name" value="Uncharacterised protein YqeY/AIM41 PF09424, N-terminal domain"/>
    <property type="match status" value="1"/>
</dbReference>
<reference evidence="1 2" key="1">
    <citation type="journal article" date="2016" name="Nat. Commun.">
        <title>Thousands of microbial genomes shed light on interconnected biogeochemical processes in an aquifer system.</title>
        <authorList>
            <person name="Anantharaman K."/>
            <person name="Brown C.T."/>
            <person name="Hug L.A."/>
            <person name="Sharon I."/>
            <person name="Castelle C.J."/>
            <person name="Probst A.J."/>
            <person name="Thomas B.C."/>
            <person name="Singh A."/>
            <person name="Wilkins M.J."/>
            <person name="Karaoz U."/>
            <person name="Brodie E.L."/>
            <person name="Williams K.H."/>
            <person name="Hubbard S.S."/>
            <person name="Banfield J.F."/>
        </authorList>
    </citation>
    <scope>NUCLEOTIDE SEQUENCE [LARGE SCALE GENOMIC DNA]</scope>
</reference>
<dbReference type="Pfam" id="PF09424">
    <property type="entry name" value="YqeY"/>
    <property type="match status" value="1"/>
</dbReference>
<accession>A0A1F5MGV4</accession>
<proteinExistence type="predicted"/>
<dbReference type="Gene3D" id="1.10.10.410">
    <property type="match status" value="1"/>
</dbReference>
<dbReference type="InterPro" id="IPR019004">
    <property type="entry name" value="YqeY/Aim41"/>
</dbReference>
<dbReference type="Proteomes" id="UP000183317">
    <property type="component" value="Unassembled WGS sequence"/>
</dbReference>
<evidence type="ECO:0000313" key="2">
    <source>
        <dbReference type="Proteomes" id="UP000183317"/>
    </source>
</evidence>
<organism evidence="1 2">
    <name type="scientific">Candidatus Daviesbacteria bacterium RIFCSPLOWO2_02_FULL_36_8</name>
    <dbReference type="NCBI Taxonomy" id="1797793"/>
    <lineage>
        <taxon>Bacteria</taxon>
        <taxon>Candidatus Daviesiibacteriota</taxon>
    </lineage>
</organism>
<dbReference type="InterPro" id="IPR023168">
    <property type="entry name" value="GatB_Yqey_C_2"/>
</dbReference>
<evidence type="ECO:0008006" key="3">
    <source>
        <dbReference type="Google" id="ProtNLM"/>
    </source>
</evidence>
<dbReference type="InterPro" id="IPR003789">
    <property type="entry name" value="Asn/Gln_tRNA_amidoTrase-B-like"/>
</dbReference>
<dbReference type="InterPro" id="IPR042184">
    <property type="entry name" value="YqeY/Aim41_N"/>
</dbReference>
<gene>
    <name evidence="1" type="ORF">A3J13_01220</name>
</gene>
<sequence>MVDDIQNDLKQAQLARDEIKVSTLRLLLSEIKNAQIALRQSSGQAISDEQIISVVQKEIKKRKEAAVGFRSGNREESALKEEAEAKVLEAYLPAQMSVEELTKIVEETITELGASSVADMGKVIGAVMGKVKGKTDGGSVSAIVKQKFS</sequence>
<dbReference type="SUPFAM" id="SSF89095">
    <property type="entry name" value="GatB/YqeY motif"/>
    <property type="match status" value="1"/>
</dbReference>
<dbReference type="EMBL" id="MFDU01000007">
    <property type="protein sequence ID" value="OGE64594.1"/>
    <property type="molecule type" value="Genomic_DNA"/>
</dbReference>
<dbReference type="PANTHER" id="PTHR28055:SF1">
    <property type="entry name" value="ALTERED INHERITANCE OF MITOCHONDRIA PROTEIN 41, MITOCHONDRIAL"/>
    <property type="match status" value="1"/>
</dbReference>
<dbReference type="GO" id="GO:0016884">
    <property type="term" value="F:carbon-nitrogen ligase activity, with glutamine as amido-N-donor"/>
    <property type="evidence" value="ECO:0007669"/>
    <property type="project" value="InterPro"/>
</dbReference>
<comment type="caution">
    <text evidence="1">The sequence shown here is derived from an EMBL/GenBank/DDBJ whole genome shotgun (WGS) entry which is preliminary data.</text>
</comment>
<protein>
    <recommendedName>
        <fullName evidence="3">Glutamyl-tRNA amidotransferase</fullName>
    </recommendedName>
</protein>
<dbReference type="PANTHER" id="PTHR28055">
    <property type="entry name" value="ALTERED INHERITANCE OF MITOCHONDRIA PROTEIN 41, MITOCHONDRIAL"/>
    <property type="match status" value="1"/>
</dbReference>
<name>A0A1F5MGV4_9BACT</name>
<evidence type="ECO:0000313" key="1">
    <source>
        <dbReference type="EMBL" id="OGE64594.1"/>
    </source>
</evidence>